<evidence type="ECO:0000313" key="2">
    <source>
        <dbReference type="EMBL" id="KKK50771.1"/>
    </source>
</evidence>
<organism evidence="2">
    <name type="scientific">marine sediment metagenome</name>
    <dbReference type="NCBI Taxonomy" id="412755"/>
    <lineage>
        <taxon>unclassified sequences</taxon>
        <taxon>metagenomes</taxon>
        <taxon>ecological metagenomes</taxon>
    </lineage>
</organism>
<feature type="domain" description="Uroporphyrinogen decarboxylase (URO-D)" evidence="1">
    <location>
        <begin position="52"/>
        <end position="257"/>
    </location>
</feature>
<gene>
    <name evidence="2" type="ORF">LCGC14_3121690</name>
</gene>
<dbReference type="InterPro" id="IPR052024">
    <property type="entry name" value="Methanogen_methyltrans"/>
</dbReference>
<proteinExistence type="predicted"/>
<name>A0A0F8YRW7_9ZZZZ</name>
<dbReference type="GO" id="GO:0004853">
    <property type="term" value="F:uroporphyrinogen decarboxylase activity"/>
    <property type="evidence" value="ECO:0007669"/>
    <property type="project" value="InterPro"/>
</dbReference>
<accession>A0A0F8YRW7</accession>
<protein>
    <recommendedName>
        <fullName evidence="1">Uroporphyrinogen decarboxylase (URO-D) domain-containing protein</fullName>
    </recommendedName>
</protein>
<dbReference type="Pfam" id="PF01208">
    <property type="entry name" value="URO-D"/>
    <property type="match status" value="1"/>
</dbReference>
<dbReference type="Gene3D" id="3.20.20.210">
    <property type="match status" value="1"/>
</dbReference>
<dbReference type="SUPFAM" id="SSF51726">
    <property type="entry name" value="UROD/MetE-like"/>
    <property type="match status" value="1"/>
</dbReference>
<reference evidence="2" key="1">
    <citation type="journal article" date="2015" name="Nature">
        <title>Complex archaea that bridge the gap between prokaryotes and eukaryotes.</title>
        <authorList>
            <person name="Spang A."/>
            <person name="Saw J.H."/>
            <person name="Jorgensen S.L."/>
            <person name="Zaremba-Niedzwiedzka K."/>
            <person name="Martijn J."/>
            <person name="Lind A.E."/>
            <person name="van Eijk R."/>
            <person name="Schleper C."/>
            <person name="Guy L."/>
            <person name="Ettema T.J."/>
        </authorList>
    </citation>
    <scope>NUCLEOTIDE SEQUENCE</scope>
</reference>
<dbReference type="InterPro" id="IPR000257">
    <property type="entry name" value="Uroporphyrinogen_deCOase"/>
</dbReference>
<dbReference type="PANTHER" id="PTHR47099:SF1">
    <property type="entry name" value="METHYLCOBAMIDE:COM METHYLTRANSFERASE MTBA"/>
    <property type="match status" value="1"/>
</dbReference>
<dbReference type="EMBL" id="LAZR01067853">
    <property type="protein sequence ID" value="KKK50771.1"/>
    <property type="molecule type" value="Genomic_DNA"/>
</dbReference>
<dbReference type="PANTHER" id="PTHR47099">
    <property type="entry name" value="METHYLCOBAMIDE:COM METHYLTRANSFERASE MTBA"/>
    <property type="match status" value="1"/>
</dbReference>
<dbReference type="InterPro" id="IPR038071">
    <property type="entry name" value="UROD/MetE-like_sf"/>
</dbReference>
<comment type="caution">
    <text evidence="2">The sequence shown here is derived from an EMBL/GenBank/DDBJ whole genome shotgun (WGS) entry which is preliminary data.</text>
</comment>
<dbReference type="GO" id="GO:0006779">
    <property type="term" value="P:porphyrin-containing compound biosynthetic process"/>
    <property type="evidence" value="ECO:0007669"/>
    <property type="project" value="InterPro"/>
</dbReference>
<dbReference type="AlphaFoldDB" id="A0A0F8YRW7"/>
<evidence type="ECO:0000259" key="1">
    <source>
        <dbReference type="Pfam" id="PF01208"/>
    </source>
</evidence>
<sequence length="262" mass="28971">MSRSPIQAKLIVTLFLAAVALPAPTDTERIATDGRADLAHALIQAHGKQLYPITYTDAPLWYLYELWGFEGMMTLIGERPDLVERACPHFTARTLDTVREAAMLGAVGVWIWEGFTDMISPQAYETLSVPWMRRVVEECRRLGIQSIHNFTGNPAGKLDAILSVGADALALEESKKDFVVDINELAAYVDGRCTLFGNLDAIGILQNGSDTQLRVAIAEQIAAGRRNQNRFVVCLGSPVTPATPVDRVRLYCDLVREMSHDR</sequence>